<comment type="cofactor">
    <cofactor evidence="2">
        <name>Ca(2+)</name>
        <dbReference type="ChEBI" id="CHEBI:29108"/>
    </cofactor>
</comment>
<keyword evidence="9" id="KW-0663">Pyridoxal phosphate</keyword>
<dbReference type="NCBIfam" id="NF005454">
    <property type="entry name" value="PRK07048.1"/>
    <property type="match status" value="1"/>
</dbReference>
<evidence type="ECO:0000256" key="2">
    <source>
        <dbReference type="ARBA" id="ARBA00001913"/>
    </source>
</evidence>
<keyword evidence="15" id="KW-1185">Reference proteome</keyword>
<dbReference type="FunFam" id="3.40.50.1100:FF:000005">
    <property type="entry name" value="Threonine dehydratase catabolic"/>
    <property type="match status" value="1"/>
</dbReference>
<dbReference type="GO" id="GO:0003941">
    <property type="term" value="F:L-serine ammonia-lyase activity"/>
    <property type="evidence" value="ECO:0007669"/>
    <property type="project" value="TreeGrafter"/>
</dbReference>
<evidence type="ECO:0000256" key="11">
    <source>
        <dbReference type="ARBA" id="ARBA00025527"/>
    </source>
</evidence>
<evidence type="ECO:0000256" key="6">
    <source>
        <dbReference type="ARBA" id="ARBA00010869"/>
    </source>
</evidence>
<dbReference type="GO" id="GO:0030170">
    <property type="term" value="F:pyridoxal phosphate binding"/>
    <property type="evidence" value="ECO:0007669"/>
    <property type="project" value="InterPro"/>
</dbReference>
<comment type="similarity">
    <text evidence="6">Belongs to the serine/threonine dehydratase family.</text>
</comment>
<dbReference type="AlphaFoldDB" id="A0A640UXH4"/>
<dbReference type="GO" id="GO:0070179">
    <property type="term" value="P:D-serine biosynthetic process"/>
    <property type="evidence" value="ECO:0007669"/>
    <property type="project" value="TreeGrafter"/>
</dbReference>
<dbReference type="RefSeq" id="WP_159746190.1">
    <property type="nucleotide sequence ID" value="NZ_BLIR01000001.1"/>
</dbReference>
<comment type="function">
    <text evidence="11">Catalyzes the anaerobic formation of alpha-ketobutyrate and ammonia from threonine in a two-step reaction. The first step involved a dehydration of threonine and a production of enamine intermediates (aminocrotonate), which tautomerizes to its imine form (iminobutyrate). Both intermediates are unstable and short-lived. The second step is the nonenzymatic hydrolysis of the enamine/imine intermediates to form 2-ketobutyrate and free ammonia. In the low water environment of the cell, the second step is accelerated by RidA.</text>
</comment>
<dbReference type="GO" id="GO:0030378">
    <property type="term" value="F:serine racemase activity"/>
    <property type="evidence" value="ECO:0007669"/>
    <property type="project" value="TreeGrafter"/>
</dbReference>
<comment type="cofactor">
    <cofactor evidence="3">
        <name>pyridoxal 5'-phosphate</name>
        <dbReference type="ChEBI" id="CHEBI:597326"/>
    </cofactor>
</comment>
<evidence type="ECO:0000256" key="10">
    <source>
        <dbReference type="ARBA" id="ARBA00023239"/>
    </source>
</evidence>
<protein>
    <recommendedName>
        <fullName evidence="7">threonine ammonia-lyase</fullName>
        <ecNumber evidence="7">4.3.1.19</ecNumber>
    </recommendedName>
    <alternativeName>
        <fullName evidence="12">Threonine deaminase</fullName>
    </alternativeName>
</protein>
<dbReference type="PROSITE" id="PS00165">
    <property type="entry name" value="DEHYDRATASE_SER_THR"/>
    <property type="match status" value="1"/>
</dbReference>
<dbReference type="GeneID" id="96285767"/>
<proteinExistence type="inferred from homology"/>
<comment type="cofactor">
    <cofactor evidence="4">
        <name>Mn(2+)</name>
        <dbReference type="ChEBI" id="CHEBI:29035"/>
    </cofactor>
</comment>
<evidence type="ECO:0000313" key="15">
    <source>
        <dbReference type="Proteomes" id="UP000431826"/>
    </source>
</evidence>
<dbReference type="GO" id="GO:0005524">
    <property type="term" value="F:ATP binding"/>
    <property type="evidence" value="ECO:0007669"/>
    <property type="project" value="TreeGrafter"/>
</dbReference>
<dbReference type="InterPro" id="IPR036052">
    <property type="entry name" value="TrpB-like_PALP_sf"/>
</dbReference>
<dbReference type="FunFam" id="3.40.50.1100:FF:000007">
    <property type="entry name" value="L-threonine dehydratase catabolic TdcB"/>
    <property type="match status" value="1"/>
</dbReference>
<dbReference type="InterPro" id="IPR001926">
    <property type="entry name" value="TrpB-like_PALP"/>
</dbReference>
<keyword evidence="10" id="KW-0456">Lyase</keyword>
<accession>A0A640UXH4</accession>
<comment type="caution">
    <text evidence="14">The sequence shown here is derived from an EMBL/GenBank/DDBJ whole genome shotgun (WGS) entry which is preliminary data.</text>
</comment>
<gene>
    <name evidence="14" type="ORF">Stube_46830</name>
</gene>
<dbReference type="InterPro" id="IPR000634">
    <property type="entry name" value="Ser/Thr_deHydtase_PyrdxlP-BS"/>
</dbReference>
<evidence type="ECO:0000256" key="7">
    <source>
        <dbReference type="ARBA" id="ARBA00012096"/>
    </source>
</evidence>
<evidence type="ECO:0000256" key="8">
    <source>
        <dbReference type="ARBA" id="ARBA00022842"/>
    </source>
</evidence>
<evidence type="ECO:0000256" key="5">
    <source>
        <dbReference type="ARBA" id="ARBA00001946"/>
    </source>
</evidence>
<dbReference type="OrthoDB" id="9811476at2"/>
<dbReference type="Pfam" id="PF00291">
    <property type="entry name" value="PALP"/>
    <property type="match status" value="1"/>
</dbReference>
<dbReference type="GO" id="GO:0004794">
    <property type="term" value="F:threonine deaminase activity"/>
    <property type="evidence" value="ECO:0007669"/>
    <property type="project" value="UniProtKB-EC"/>
</dbReference>
<evidence type="ECO:0000256" key="9">
    <source>
        <dbReference type="ARBA" id="ARBA00022898"/>
    </source>
</evidence>
<name>A0A640UXH4_9ACTN</name>
<dbReference type="EMBL" id="BLIR01000001">
    <property type="protein sequence ID" value="GFE40010.1"/>
    <property type="molecule type" value="Genomic_DNA"/>
</dbReference>
<dbReference type="EC" id="4.3.1.19" evidence="7"/>
<organism evidence="14 15">
    <name type="scientific">Streptomyces tubercidicus</name>
    <dbReference type="NCBI Taxonomy" id="47759"/>
    <lineage>
        <taxon>Bacteria</taxon>
        <taxon>Bacillati</taxon>
        <taxon>Actinomycetota</taxon>
        <taxon>Actinomycetes</taxon>
        <taxon>Kitasatosporales</taxon>
        <taxon>Streptomycetaceae</taxon>
        <taxon>Streptomyces</taxon>
    </lineage>
</organism>
<evidence type="ECO:0000256" key="4">
    <source>
        <dbReference type="ARBA" id="ARBA00001936"/>
    </source>
</evidence>
<dbReference type="SUPFAM" id="SSF53686">
    <property type="entry name" value="Tryptophan synthase beta subunit-like PLP-dependent enzymes"/>
    <property type="match status" value="1"/>
</dbReference>
<dbReference type="PANTHER" id="PTHR43050">
    <property type="entry name" value="SERINE / THREONINE RACEMASE FAMILY MEMBER"/>
    <property type="match status" value="1"/>
</dbReference>
<evidence type="ECO:0000256" key="3">
    <source>
        <dbReference type="ARBA" id="ARBA00001933"/>
    </source>
</evidence>
<dbReference type="PANTHER" id="PTHR43050:SF1">
    <property type="entry name" value="SERINE RACEMASE"/>
    <property type="match status" value="1"/>
</dbReference>
<reference evidence="14 15" key="1">
    <citation type="submission" date="2019-12" db="EMBL/GenBank/DDBJ databases">
        <title>Whole genome shotgun sequence of Streptomyces tubercidicus NBRC 13090.</title>
        <authorList>
            <person name="Ichikawa N."/>
            <person name="Kimura A."/>
            <person name="Kitahashi Y."/>
            <person name="Komaki H."/>
            <person name="Tamura T."/>
        </authorList>
    </citation>
    <scope>NUCLEOTIDE SEQUENCE [LARGE SCALE GENOMIC DNA]</scope>
    <source>
        <strain evidence="14 15">NBRC 13090</strain>
    </source>
</reference>
<dbReference type="CDD" id="cd01562">
    <property type="entry name" value="Thr-dehyd"/>
    <property type="match status" value="1"/>
</dbReference>
<keyword evidence="8" id="KW-0460">Magnesium</keyword>
<evidence type="ECO:0000256" key="1">
    <source>
        <dbReference type="ARBA" id="ARBA00001274"/>
    </source>
</evidence>
<evidence type="ECO:0000259" key="13">
    <source>
        <dbReference type="Pfam" id="PF00291"/>
    </source>
</evidence>
<evidence type="ECO:0000313" key="14">
    <source>
        <dbReference type="EMBL" id="GFE40010.1"/>
    </source>
</evidence>
<dbReference type="GO" id="GO:0018114">
    <property type="term" value="F:threonine racemase activity"/>
    <property type="evidence" value="ECO:0007669"/>
    <property type="project" value="TreeGrafter"/>
</dbReference>
<dbReference type="GO" id="GO:0000287">
    <property type="term" value="F:magnesium ion binding"/>
    <property type="evidence" value="ECO:0007669"/>
    <property type="project" value="TreeGrafter"/>
</dbReference>
<evidence type="ECO:0000256" key="12">
    <source>
        <dbReference type="ARBA" id="ARBA00031427"/>
    </source>
</evidence>
<feature type="domain" description="Tryptophan synthase beta chain-like PALP" evidence="13">
    <location>
        <begin position="37"/>
        <end position="321"/>
    </location>
</feature>
<comment type="catalytic activity">
    <reaction evidence="1">
        <text>L-threonine = 2-oxobutanoate + NH4(+)</text>
        <dbReference type="Rhea" id="RHEA:22108"/>
        <dbReference type="ChEBI" id="CHEBI:16763"/>
        <dbReference type="ChEBI" id="CHEBI:28938"/>
        <dbReference type="ChEBI" id="CHEBI:57926"/>
        <dbReference type="EC" id="4.3.1.19"/>
    </reaction>
</comment>
<comment type="cofactor">
    <cofactor evidence="5">
        <name>Mg(2+)</name>
        <dbReference type="ChEBI" id="CHEBI:18420"/>
    </cofactor>
</comment>
<dbReference type="Proteomes" id="UP000431826">
    <property type="component" value="Unassembled WGS sequence"/>
</dbReference>
<sequence>MTQSPSGPTGPGSTGVPDAVTLDDVRDAARRLAGVAHRTPVLRSRTLDALVGAEVHLKCENFQRVGAFKFRGAYNALSRLSPEQLARGVVAYSSGNHAQAVALAARELGSHAVIVMPEDSPQSKTDATAGYGAEIVRYDRYTGDRVALGRQLAEERGLALIPPYEHPHIIAGQGTAALELIEETGPLDALLTPVGGGGLMAGSATAATALVPGIRMIGVEPEAGDDTLRSLAAGHPVTIPVPHTIADGQAVATPGELTFAINRRLLDSVVLVTDDEIRAAMKFAFERLKLVTEPSGASALAALLAARVAPLPPRIGVIISGGNVGLDRFLELMG</sequence>
<dbReference type="Gene3D" id="3.40.50.1100">
    <property type="match status" value="2"/>
</dbReference>